<evidence type="ECO:0000313" key="2">
    <source>
        <dbReference type="Proteomes" id="UP000003828"/>
    </source>
</evidence>
<dbReference type="InterPro" id="IPR005624">
    <property type="entry name" value="PduO/GlcC-like"/>
</dbReference>
<keyword evidence="2" id="KW-1185">Reference proteome</keyword>
<reference evidence="1 2" key="1">
    <citation type="submission" date="2011-12" db="EMBL/GenBank/DDBJ databases">
        <title>Whole genome shotgun sequence of Arthrobacter globiformis NBRC 12137.</title>
        <authorList>
            <person name="Miyazawa S."/>
            <person name="Hosoyama A."/>
            <person name="Tsuchikane K."/>
            <person name="Katsumata H."/>
            <person name="Yamazaki S."/>
            <person name="Fujita N."/>
        </authorList>
    </citation>
    <scope>NUCLEOTIDE SEQUENCE [LARGE SCALE GENOMIC DNA]</scope>
    <source>
        <strain evidence="1 2">NBRC 12137</strain>
    </source>
</reference>
<proteinExistence type="predicted"/>
<dbReference type="Proteomes" id="UP000003828">
    <property type="component" value="Unassembled WGS sequence"/>
</dbReference>
<dbReference type="PANTHER" id="PTHR34309">
    <property type="entry name" value="SLR1406 PROTEIN"/>
    <property type="match status" value="1"/>
</dbReference>
<dbReference type="RefSeq" id="WP_003800946.1">
    <property type="nucleotide sequence ID" value="NZ_BAEG01000040.1"/>
</dbReference>
<evidence type="ECO:0000313" key="1">
    <source>
        <dbReference type="EMBL" id="GAB13576.1"/>
    </source>
</evidence>
<dbReference type="STRING" id="1077972.ARGLB_040_00300"/>
<accession>H0QL75</accession>
<gene>
    <name evidence="1" type="ORF">ARGLB_040_00300</name>
</gene>
<dbReference type="EMBL" id="BAEG01000040">
    <property type="protein sequence ID" value="GAB13576.1"/>
    <property type="molecule type" value="Genomic_DNA"/>
</dbReference>
<dbReference type="InterPro" id="IPR052517">
    <property type="entry name" value="GlcG_carb_metab_protein"/>
</dbReference>
<dbReference type="Gene3D" id="3.30.450.150">
    <property type="entry name" value="Haem-degrading domain"/>
    <property type="match status" value="1"/>
</dbReference>
<dbReference type="Pfam" id="PF03928">
    <property type="entry name" value="HbpS-like"/>
    <property type="match status" value="1"/>
</dbReference>
<dbReference type="PANTHER" id="PTHR34309:SF1">
    <property type="entry name" value="PROTEIN GLCG"/>
    <property type="match status" value="1"/>
</dbReference>
<dbReference type="AlphaFoldDB" id="H0QL75"/>
<name>H0QL75_ARTG1</name>
<dbReference type="SUPFAM" id="SSF143744">
    <property type="entry name" value="GlcG-like"/>
    <property type="match status" value="1"/>
</dbReference>
<organism evidence="1 2">
    <name type="scientific">Arthrobacter globiformis (strain ATCC 8010 / DSM 20124 / JCM 1332 / NBRC 12137 / NCIMB 8907 / NRRL B-2979 / 168)</name>
    <dbReference type="NCBI Taxonomy" id="1077972"/>
    <lineage>
        <taxon>Bacteria</taxon>
        <taxon>Bacillati</taxon>
        <taxon>Actinomycetota</taxon>
        <taxon>Actinomycetes</taxon>
        <taxon>Micrococcales</taxon>
        <taxon>Micrococcaceae</taxon>
        <taxon>Arthrobacter</taxon>
    </lineage>
</organism>
<evidence type="ECO:0008006" key="3">
    <source>
        <dbReference type="Google" id="ProtNLM"/>
    </source>
</evidence>
<dbReference type="InterPro" id="IPR038084">
    <property type="entry name" value="PduO/GlcC-like_sf"/>
</dbReference>
<dbReference type="OrthoDB" id="9778896at2"/>
<dbReference type="eggNOG" id="COG3193">
    <property type="taxonomic scope" value="Bacteria"/>
</dbReference>
<protein>
    <recommendedName>
        <fullName evidence="3">Heme-binding protein</fullName>
    </recommendedName>
</protein>
<sequence length="144" mass="15457">MSELLVKRTVSRELARLGIDRAIEESRTRNCLTCIAVLDNAGHLISFDRMDGAPFQSSQLAQDKAHSVAGNGLATHEFWEMAKDDPWLVHNLGQVPGLVVLGGGIPIYLEDEFIGSVGVSGKSDMEEDRAIAEAAVAAILKALA</sequence>
<comment type="caution">
    <text evidence="1">The sequence shown here is derived from an EMBL/GenBank/DDBJ whole genome shotgun (WGS) entry which is preliminary data.</text>
</comment>